<name>A0A6N3F876_9CLOT</name>
<sequence>MTKNYKLIYNQYKHLIDVFTTGDFLIESLDKPVGLITYRKLLTNDNILYFTQNTKRTCKIPLGVSKQTGSIKKIDLMEQSFKYRHSDNDELENFRKSIICFLMQNYNPDEYEVYYDFNVDGLDNLYNFHVVTNVDELDSIYSSIARERHKKYIESGVYTYKEYRKNNSDKLVIFLLANREFLNRLECICGGHIRYGISIIAVYEDAIADSSTISLQNTVRPNISDEDMRNEIKIYKRMLGVFNNMKNEINLLTGEIINKGDLHENLVIKLPLTRKIQAKKDRLDDPNTPDYEKELIVDLVDYAENLSYAIYNMREYGYQFGGAHANGDFGSFYHQLLGKVRELDKESVQYVITASVYTLFSHSSPKIDEALYNQSDLSKHDKEILDSYIARQTSHYYNENLCIYNEDFEDDMEDLKDSSAVLYETFFCKIERKGLNLYCSINGNTKKLPTQLLYLYDWKTDSLNLNLVELIVRYELYLAYGVHTPGGIYDTWYTADSFILEHQPVDTSVESLKDRLNSIGALGKSYDKLSNKGYREMISSAYSELDEFKIKSYINYWLTRKENLRKILPSAKDVVSKNYVIGIMNPNEPEVDEALATTLMINGSRVVVMGDGESFGTVLDGTLDVINELGCNNYSENVISTIVEQLICSAVEGVVLSSSDKEKIREYARRQVSLKSTLKKSTSF</sequence>
<dbReference type="AlphaFoldDB" id="A0A6N3F876"/>
<evidence type="ECO:0000313" key="1">
    <source>
        <dbReference type="EMBL" id="VYU48232.1"/>
    </source>
</evidence>
<protein>
    <submittedName>
        <fullName evidence="1">Uncharacterized protein</fullName>
    </submittedName>
</protein>
<dbReference type="EMBL" id="CACRTV010000057">
    <property type="protein sequence ID" value="VYU48232.1"/>
    <property type="molecule type" value="Genomic_DNA"/>
</dbReference>
<accession>A0A6N3F876</accession>
<reference evidence="1" key="1">
    <citation type="submission" date="2019-11" db="EMBL/GenBank/DDBJ databases">
        <authorList>
            <person name="Feng L."/>
        </authorList>
    </citation>
    <scope>NUCLEOTIDE SEQUENCE</scope>
    <source>
        <strain evidence="1">CParaputrificumLFYP93</strain>
    </source>
</reference>
<gene>
    <name evidence="1" type="ORF">CPLFYP93_02435</name>
</gene>
<organism evidence="1">
    <name type="scientific">Clostridium paraputrificum</name>
    <dbReference type="NCBI Taxonomy" id="29363"/>
    <lineage>
        <taxon>Bacteria</taxon>
        <taxon>Bacillati</taxon>
        <taxon>Bacillota</taxon>
        <taxon>Clostridia</taxon>
        <taxon>Eubacteriales</taxon>
        <taxon>Clostridiaceae</taxon>
        <taxon>Clostridium</taxon>
    </lineage>
</organism>
<proteinExistence type="predicted"/>
<dbReference type="RefSeq" id="WP_156561799.1">
    <property type="nucleotide sequence ID" value="NZ_CACRTV010000057.1"/>
</dbReference>